<dbReference type="PANTHER" id="PTHR34106:SF5">
    <property type="entry name" value="GLYCOSIDASE"/>
    <property type="match status" value="1"/>
</dbReference>
<dbReference type="Gene3D" id="2.115.10.20">
    <property type="entry name" value="Glycosyl hydrolase domain, family 43"/>
    <property type="match status" value="1"/>
</dbReference>
<keyword evidence="1" id="KW-0328">Glycosyltransferase</keyword>
<dbReference type="PaxDb" id="2903-EOD24686"/>
<sequence length="308" mass="33041">MTNTSHWRASATVDATPVLSFVDGTSRFQQSFNPAWVAPSASTRWTSGLLVRSQNCSAVAGGRCVACAGSGPRNASALSFSALLSDDNHTSSAPVFAKLSDVVFAPHDAADERGTEDPRLAYDDRTGMYYMFYTAWSASSWTRHGTVFEGPHKSAALLIRAAPPHYLFYGAGEIRVSRSSDLLRWQPGEPFLRGTAWGNANVEAGPPPLRLADGNYVFFFNSWKAAGSAYQPAWAVLDGDDPTRVLASAASPLWSPASLPWMAGAKPYTCNMPQVAFVEAAHAIGHDRFRLYFGGADAVVGSAVYMTG</sequence>
<dbReference type="RefSeq" id="XP_005777115.1">
    <property type="nucleotide sequence ID" value="XM_005777058.1"/>
</dbReference>
<dbReference type="HOGENOM" id="CLU_904403_0_0_1"/>
<reference evidence="3" key="2">
    <citation type="submission" date="2024-10" db="UniProtKB">
        <authorList>
            <consortium name="EnsemblProtists"/>
        </authorList>
    </citation>
    <scope>IDENTIFICATION</scope>
</reference>
<dbReference type="STRING" id="2903.R1ENY0"/>
<keyword evidence="4" id="KW-1185">Reference proteome</keyword>
<protein>
    <recommendedName>
        <fullName evidence="5">Glycosyl hydrolase family 32 N-terminal domain-containing protein</fullName>
    </recommendedName>
</protein>
<dbReference type="KEGG" id="ehx:EMIHUDRAFT_206771"/>
<dbReference type="PANTHER" id="PTHR34106">
    <property type="entry name" value="GLYCOSIDASE"/>
    <property type="match status" value="1"/>
</dbReference>
<dbReference type="SUPFAM" id="SSF75005">
    <property type="entry name" value="Arabinanase/levansucrase/invertase"/>
    <property type="match status" value="1"/>
</dbReference>
<dbReference type="eggNOG" id="ENOG502SR68">
    <property type="taxonomic scope" value="Eukaryota"/>
</dbReference>
<evidence type="ECO:0000256" key="2">
    <source>
        <dbReference type="ARBA" id="ARBA00022679"/>
    </source>
</evidence>
<organism evidence="3 4">
    <name type="scientific">Emiliania huxleyi (strain CCMP1516)</name>
    <dbReference type="NCBI Taxonomy" id="280463"/>
    <lineage>
        <taxon>Eukaryota</taxon>
        <taxon>Haptista</taxon>
        <taxon>Haptophyta</taxon>
        <taxon>Prymnesiophyceae</taxon>
        <taxon>Isochrysidales</taxon>
        <taxon>Noelaerhabdaceae</taxon>
        <taxon>Emiliania</taxon>
    </lineage>
</organism>
<dbReference type="GeneID" id="17270233"/>
<evidence type="ECO:0000313" key="3">
    <source>
        <dbReference type="EnsemblProtists" id="EOD24686"/>
    </source>
</evidence>
<evidence type="ECO:0000313" key="4">
    <source>
        <dbReference type="Proteomes" id="UP000013827"/>
    </source>
</evidence>
<evidence type="ECO:0008006" key="5">
    <source>
        <dbReference type="Google" id="ProtNLM"/>
    </source>
</evidence>
<dbReference type="Pfam" id="PF04041">
    <property type="entry name" value="Glyco_hydro_130"/>
    <property type="match status" value="1"/>
</dbReference>
<dbReference type="GO" id="GO:0016757">
    <property type="term" value="F:glycosyltransferase activity"/>
    <property type="evidence" value="ECO:0007669"/>
    <property type="project" value="UniProtKB-KW"/>
</dbReference>
<dbReference type="EnsemblProtists" id="EOD24686">
    <property type="protein sequence ID" value="EOD24686"/>
    <property type="gene ID" value="EMIHUDRAFT_206771"/>
</dbReference>
<accession>A0A0D3JMF1</accession>
<dbReference type="InterPro" id="IPR007184">
    <property type="entry name" value="Mannoside_phosphorylase"/>
</dbReference>
<reference evidence="4" key="1">
    <citation type="journal article" date="2013" name="Nature">
        <title>Pan genome of the phytoplankton Emiliania underpins its global distribution.</title>
        <authorList>
            <person name="Read B.A."/>
            <person name="Kegel J."/>
            <person name="Klute M.J."/>
            <person name="Kuo A."/>
            <person name="Lefebvre S.C."/>
            <person name="Maumus F."/>
            <person name="Mayer C."/>
            <person name="Miller J."/>
            <person name="Monier A."/>
            <person name="Salamov A."/>
            <person name="Young J."/>
            <person name="Aguilar M."/>
            <person name="Claverie J.M."/>
            <person name="Frickenhaus S."/>
            <person name="Gonzalez K."/>
            <person name="Herman E.K."/>
            <person name="Lin Y.C."/>
            <person name="Napier J."/>
            <person name="Ogata H."/>
            <person name="Sarno A.F."/>
            <person name="Shmutz J."/>
            <person name="Schroeder D."/>
            <person name="de Vargas C."/>
            <person name="Verret F."/>
            <person name="von Dassow P."/>
            <person name="Valentin K."/>
            <person name="Van de Peer Y."/>
            <person name="Wheeler G."/>
            <person name="Dacks J.B."/>
            <person name="Delwiche C.F."/>
            <person name="Dyhrman S.T."/>
            <person name="Glockner G."/>
            <person name="John U."/>
            <person name="Richards T."/>
            <person name="Worden A.Z."/>
            <person name="Zhang X."/>
            <person name="Grigoriev I.V."/>
            <person name="Allen A.E."/>
            <person name="Bidle K."/>
            <person name="Borodovsky M."/>
            <person name="Bowler C."/>
            <person name="Brownlee C."/>
            <person name="Cock J.M."/>
            <person name="Elias M."/>
            <person name="Gladyshev V.N."/>
            <person name="Groth M."/>
            <person name="Guda C."/>
            <person name="Hadaegh A."/>
            <person name="Iglesias-Rodriguez M.D."/>
            <person name="Jenkins J."/>
            <person name="Jones B.M."/>
            <person name="Lawson T."/>
            <person name="Leese F."/>
            <person name="Lindquist E."/>
            <person name="Lobanov A."/>
            <person name="Lomsadze A."/>
            <person name="Malik S.B."/>
            <person name="Marsh M.E."/>
            <person name="Mackinder L."/>
            <person name="Mock T."/>
            <person name="Mueller-Roeber B."/>
            <person name="Pagarete A."/>
            <person name="Parker M."/>
            <person name="Probert I."/>
            <person name="Quesneville H."/>
            <person name="Raines C."/>
            <person name="Rensing S.A."/>
            <person name="Riano-Pachon D.M."/>
            <person name="Richier S."/>
            <person name="Rokitta S."/>
            <person name="Shiraiwa Y."/>
            <person name="Soanes D.M."/>
            <person name="van der Giezen M."/>
            <person name="Wahlund T.M."/>
            <person name="Williams B."/>
            <person name="Wilson W."/>
            <person name="Wolfe G."/>
            <person name="Wurch L.L."/>
        </authorList>
    </citation>
    <scope>NUCLEOTIDE SEQUENCE</scope>
</reference>
<name>A0A0D3JMF1_EMIH1</name>
<dbReference type="InterPro" id="IPR023296">
    <property type="entry name" value="Glyco_hydro_beta-prop_sf"/>
</dbReference>
<dbReference type="AlphaFoldDB" id="A0A0D3JMF1"/>
<keyword evidence="2" id="KW-0808">Transferase</keyword>
<evidence type="ECO:0000256" key="1">
    <source>
        <dbReference type="ARBA" id="ARBA00022676"/>
    </source>
</evidence>
<dbReference type="Proteomes" id="UP000013827">
    <property type="component" value="Unassembled WGS sequence"/>
</dbReference>
<proteinExistence type="predicted"/>